<keyword evidence="2" id="KW-0732">Signal</keyword>
<evidence type="ECO:0000313" key="4">
    <source>
        <dbReference type="Proteomes" id="UP001235547"/>
    </source>
</evidence>
<sequence>MSKLTRILTLSTALALLAAYSAPFAIDVAKANYQSDDGDGDNGDGDNGDGDGDDGDGDDGDDGDDDDDDDGHGKGPHGNNGFGNGGGDGVPGNSGKTDVNR</sequence>
<feature type="region of interest" description="Disordered" evidence="1">
    <location>
        <begin position="32"/>
        <end position="101"/>
    </location>
</feature>
<dbReference type="EMBL" id="CP120370">
    <property type="protein sequence ID" value="WEX81519.1"/>
    <property type="molecule type" value="Genomic_DNA"/>
</dbReference>
<protein>
    <submittedName>
        <fullName evidence="3">Uncharacterized protein</fullName>
    </submittedName>
</protein>
<organism evidence="3 4">
    <name type="scientific">Sinorhizobium numidicum</name>
    <dbReference type="NCBI Taxonomy" id="680248"/>
    <lineage>
        <taxon>Bacteria</taxon>
        <taxon>Pseudomonadati</taxon>
        <taxon>Pseudomonadota</taxon>
        <taxon>Alphaproteobacteria</taxon>
        <taxon>Hyphomicrobiales</taxon>
        <taxon>Rhizobiaceae</taxon>
        <taxon>Sinorhizobium/Ensifer group</taxon>
        <taxon>Sinorhizobium</taxon>
    </lineage>
</organism>
<name>A0ABY8CSF1_9HYPH</name>
<reference evidence="3 4" key="1">
    <citation type="submission" date="2023-03" db="EMBL/GenBank/DDBJ databases">
        <authorList>
            <person name="Kaur S."/>
            <person name="Espinosa-Saiz D."/>
            <person name="Velazquez E."/>
            <person name="Menendez E."/>
            <person name="diCenzo G.C."/>
        </authorList>
    </citation>
    <scope>NUCLEOTIDE SEQUENCE [LARGE SCALE GENOMIC DNA]</scope>
    <source>
        <strain evidence="3 4">LMG 27395</strain>
    </source>
</reference>
<evidence type="ECO:0000313" key="3">
    <source>
        <dbReference type="EMBL" id="WEX81519.1"/>
    </source>
</evidence>
<proteinExistence type="predicted"/>
<gene>
    <name evidence="3" type="ORF">PYH38_000944</name>
</gene>
<dbReference type="Proteomes" id="UP001235547">
    <property type="component" value="Chromosome 2"/>
</dbReference>
<feature type="compositionally biased region" description="Gly residues" evidence="1">
    <location>
        <begin position="76"/>
        <end position="92"/>
    </location>
</feature>
<feature type="compositionally biased region" description="Acidic residues" evidence="1">
    <location>
        <begin position="36"/>
        <end position="70"/>
    </location>
</feature>
<accession>A0ABY8CSF1</accession>
<feature type="signal peptide" evidence="2">
    <location>
        <begin position="1"/>
        <end position="25"/>
    </location>
</feature>
<keyword evidence="4" id="KW-1185">Reference proteome</keyword>
<evidence type="ECO:0000256" key="2">
    <source>
        <dbReference type="SAM" id="SignalP"/>
    </source>
</evidence>
<evidence type="ECO:0000256" key="1">
    <source>
        <dbReference type="SAM" id="MobiDB-lite"/>
    </source>
</evidence>
<feature type="chain" id="PRO_5046369459" evidence="2">
    <location>
        <begin position="26"/>
        <end position="101"/>
    </location>
</feature>
<dbReference type="RefSeq" id="WP_280732274.1">
    <property type="nucleotide sequence ID" value="NZ_CP120367.1"/>
</dbReference>